<reference evidence="1" key="1">
    <citation type="submission" date="2020-06" db="EMBL/GenBank/DDBJ databases">
        <authorList>
            <consortium name="Plant Systems Biology data submission"/>
        </authorList>
    </citation>
    <scope>NUCLEOTIDE SEQUENCE</scope>
    <source>
        <strain evidence="1">D6</strain>
    </source>
</reference>
<name>A0A9N8H756_9STRA</name>
<evidence type="ECO:0000313" key="2">
    <source>
        <dbReference type="Proteomes" id="UP001153069"/>
    </source>
</evidence>
<gene>
    <name evidence="1" type="ORF">SEMRO_167_G074620.1</name>
</gene>
<evidence type="ECO:0000313" key="1">
    <source>
        <dbReference type="EMBL" id="CAB9503501.1"/>
    </source>
</evidence>
<dbReference type="AlphaFoldDB" id="A0A9N8H756"/>
<dbReference type="Proteomes" id="UP001153069">
    <property type="component" value="Unassembled WGS sequence"/>
</dbReference>
<proteinExistence type="predicted"/>
<dbReference type="EMBL" id="CAICTM010000166">
    <property type="protein sequence ID" value="CAB9503501.1"/>
    <property type="molecule type" value="Genomic_DNA"/>
</dbReference>
<comment type="caution">
    <text evidence="1">The sequence shown here is derived from an EMBL/GenBank/DDBJ whole genome shotgun (WGS) entry which is preliminary data.</text>
</comment>
<keyword evidence="2" id="KW-1185">Reference proteome</keyword>
<organism evidence="1 2">
    <name type="scientific">Seminavis robusta</name>
    <dbReference type="NCBI Taxonomy" id="568900"/>
    <lineage>
        <taxon>Eukaryota</taxon>
        <taxon>Sar</taxon>
        <taxon>Stramenopiles</taxon>
        <taxon>Ochrophyta</taxon>
        <taxon>Bacillariophyta</taxon>
        <taxon>Bacillariophyceae</taxon>
        <taxon>Bacillariophycidae</taxon>
        <taxon>Naviculales</taxon>
        <taxon>Naviculaceae</taxon>
        <taxon>Seminavis</taxon>
    </lineage>
</organism>
<accession>A0A9N8H756</accession>
<protein>
    <submittedName>
        <fullName evidence="1">Uncharacterized protein</fullName>
    </submittedName>
</protein>
<sequence>MCIPALTTTFDMYVTPSSSCSRAYETAKRPQQESGYTSSITMLPPRSYSPKKRVAFTQTCSVQFVEPHSAMTASERDAYWYKAAEINAFHKQARETCRKLRTSSTSLDTPVVCRGLELRKSPARQKRKLVTLQFVVSAQRKLSDPRRVALLAAKCSNWAAQVARVEAQRDFIRAYAGDECLAFLPPLPPMTPFPVPFKGQQPTSNKRANAPERAEQRCVHRRISVC</sequence>